<dbReference type="EMBL" id="NKXS01002990">
    <property type="protein sequence ID" value="PIN11256.1"/>
    <property type="molecule type" value="Genomic_DNA"/>
</dbReference>
<dbReference type="Pfam" id="PF14299">
    <property type="entry name" value="PP2"/>
    <property type="match status" value="1"/>
</dbReference>
<name>A0A2G9H166_9LAMI</name>
<comment type="caution">
    <text evidence="2">The sequence shown here is derived from an EMBL/GenBank/DDBJ whole genome shotgun (WGS) entry which is preliminary data.</text>
</comment>
<dbReference type="Proteomes" id="UP000231279">
    <property type="component" value="Unassembled WGS sequence"/>
</dbReference>
<dbReference type="Pfam" id="PF00646">
    <property type="entry name" value="F-box"/>
    <property type="match status" value="1"/>
</dbReference>
<dbReference type="PANTHER" id="PTHR32278">
    <property type="entry name" value="F-BOX DOMAIN-CONTAINING PROTEIN"/>
    <property type="match status" value="1"/>
</dbReference>
<dbReference type="CDD" id="cd22162">
    <property type="entry name" value="F-box_AtSKIP3-like"/>
    <property type="match status" value="1"/>
</dbReference>
<proteinExistence type="predicted"/>
<accession>A0A2G9H166</accession>
<evidence type="ECO:0000313" key="3">
    <source>
        <dbReference type="Proteomes" id="UP000231279"/>
    </source>
</evidence>
<dbReference type="InterPro" id="IPR025886">
    <property type="entry name" value="PP2-like"/>
</dbReference>
<dbReference type="PROSITE" id="PS50181">
    <property type="entry name" value="FBOX"/>
    <property type="match status" value="1"/>
</dbReference>
<evidence type="ECO:0000259" key="1">
    <source>
        <dbReference type="PROSITE" id="PS50181"/>
    </source>
</evidence>
<reference evidence="3" key="1">
    <citation type="journal article" date="2018" name="Gigascience">
        <title>Genome assembly of the Pink Ipe (Handroanthus impetiginosus, Bignoniaceae), a highly valued, ecologically keystone Neotropical timber forest tree.</title>
        <authorList>
            <person name="Silva-Junior O.B."/>
            <person name="Grattapaglia D."/>
            <person name="Novaes E."/>
            <person name="Collevatti R.G."/>
        </authorList>
    </citation>
    <scope>NUCLEOTIDE SEQUENCE [LARGE SCALE GENOMIC DNA]</scope>
    <source>
        <strain evidence="3">cv. UFG-1</strain>
    </source>
</reference>
<dbReference type="SUPFAM" id="SSF81383">
    <property type="entry name" value="F-box domain"/>
    <property type="match status" value="1"/>
</dbReference>
<dbReference type="InterPro" id="IPR036047">
    <property type="entry name" value="F-box-like_dom_sf"/>
</dbReference>
<dbReference type="STRING" id="429701.A0A2G9H166"/>
<dbReference type="AlphaFoldDB" id="A0A2G9H166"/>
<dbReference type="InterPro" id="IPR001810">
    <property type="entry name" value="F-box_dom"/>
</dbReference>
<evidence type="ECO:0000313" key="2">
    <source>
        <dbReference type="EMBL" id="PIN11256.1"/>
    </source>
</evidence>
<keyword evidence="3" id="KW-1185">Reference proteome</keyword>
<protein>
    <recommendedName>
        <fullName evidence="1">F-box domain-containing protein</fullName>
    </recommendedName>
</protein>
<dbReference type="Gene3D" id="1.20.1280.50">
    <property type="match status" value="1"/>
</dbReference>
<sequence length="253" mass="28891">MDPFARLPEGCISEILSFTSALDASRSSMLSKEFKSAAENNVVWENFLPQDYQEIISTAVYPVKYATKKELYFSLCDSPLLIHGGKMSFSLDKRSGKKCFMVGARGLLISWKGCWDFMSHKKSRFVEVAKLRSIGWIHIQGKINSQMLSKNTTYAAYIVFWLDRKDGLKSSNTVIRFLKDKSQNNTMKLEHFESRQTGKIAQLRGDGWLEMEMGKFYNAFGDNIGDIEVWLIEINSPHEKSGLIIEGIEFRPV</sequence>
<feature type="domain" description="F-box" evidence="1">
    <location>
        <begin position="1"/>
        <end position="47"/>
    </location>
</feature>
<gene>
    <name evidence="2" type="ORF">CDL12_16135</name>
</gene>
<dbReference type="OrthoDB" id="1918565at2759"/>
<dbReference type="PANTHER" id="PTHR32278:SF116">
    <property type="entry name" value="F-BOX PROTEIN PP2-B10-LIKE"/>
    <property type="match status" value="1"/>
</dbReference>
<organism evidence="2 3">
    <name type="scientific">Handroanthus impetiginosus</name>
    <dbReference type="NCBI Taxonomy" id="429701"/>
    <lineage>
        <taxon>Eukaryota</taxon>
        <taxon>Viridiplantae</taxon>
        <taxon>Streptophyta</taxon>
        <taxon>Embryophyta</taxon>
        <taxon>Tracheophyta</taxon>
        <taxon>Spermatophyta</taxon>
        <taxon>Magnoliopsida</taxon>
        <taxon>eudicotyledons</taxon>
        <taxon>Gunneridae</taxon>
        <taxon>Pentapetalae</taxon>
        <taxon>asterids</taxon>
        <taxon>lamiids</taxon>
        <taxon>Lamiales</taxon>
        <taxon>Bignoniaceae</taxon>
        <taxon>Crescentiina</taxon>
        <taxon>Tabebuia alliance</taxon>
        <taxon>Handroanthus</taxon>
    </lineage>
</organism>